<dbReference type="OMA" id="LAKHATC"/>
<protein>
    <submittedName>
        <fullName evidence="2">Uncharacterized protein</fullName>
    </submittedName>
</protein>
<dbReference type="EMBL" id="DS572695">
    <property type="protein sequence ID" value="EGY13377.1"/>
    <property type="molecule type" value="Genomic_DNA"/>
</dbReference>
<feature type="region of interest" description="Disordered" evidence="1">
    <location>
        <begin position="563"/>
        <end position="594"/>
    </location>
</feature>
<dbReference type="RefSeq" id="XP_009649731.1">
    <property type="nucleotide sequence ID" value="XM_009651436.1"/>
</dbReference>
<evidence type="ECO:0000313" key="3">
    <source>
        <dbReference type="Proteomes" id="UP000001611"/>
    </source>
</evidence>
<accession>G2WR76</accession>
<dbReference type="eggNOG" id="ENOG502RAJQ">
    <property type="taxonomic scope" value="Eukaryota"/>
</dbReference>
<gene>
    <name evidence="2" type="ORF">VDAG_00059</name>
</gene>
<evidence type="ECO:0000313" key="2">
    <source>
        <dbReference type="EMBL" id="EGY13377.1"/>
    </source>
</evidence>
<feature type="compositionally biased region" description="Low complexity" evidence="1">
    <location>
        <begin position="7"/>
        <end position="21"/>
    </location>
</feature>
<dbReference type="AlphaFoldDB" id="G2WR76"/>
<evidence type="ECO:0000256" key="1">
    <source>
        <dbReference type="SAM" id="MobiDB-lite"/>
    </source>
</evidence>
<dbReference type="KEGG" id="vda:VDAG_00059"/>
<keyword evidence="3" id="KW-1185">Reference proteome</keyword>
<reference evidence="2 3" key="1">
    <citation type="submission" date="2008-03" db="EMBL/GenBank/DDBJ databases">
        <title>The Genome Sequence of Verticillium dahliae VdLs.17.</title>
        <authorList>
            <consortium name="The Broad Institute Genome Sequencing Platform"/>
            <person name="Ma L.-J.J."/>
            <person name="Klosterman S.J."/>
            <person name="Subbarao K."/>
            <person name="Dobinson K."/>
            <person name="Veronese P."/>
            <person name="Kang S."/>
            <person name="Gold S.E."/>
            <person name="Young S."/>
            <person name="Jaffe D."/>
            <person name="Gnerre S."/>
            <person name="Berlin A."/>
            <person name="Heiman D."/>
            <person name="Hepburn T."/>
            <person name="Sykes S."/>
            <person name="Alvarado L."/>
            <person name="Kodira C.D."/>
            <person name="Lander E."/>
            <person name="Galagan J."/>
            <person name="Nusbaum C."/>
            <person name="Birren B."/>
        </authorList>
    </citation>
    <scope>NUCLEOTIDE SEQUENCE [LARGE SCALE GENOMIC DNA]</scope>
    <source>
        <strain evidence="3">VdLs.17 / ATCC MYA-4575 / FGSC 10137</strain>
    </source>
</reference>
<dbReference type="InParanoid" id="G2WR76"/>
<dbReference type="GeneID" id="20701522"/>
<feature type="region of interest" description="Disordered" evidence="1">
    <location>
        <begin position="1"/>
        <end position="32"/>
    </location>
</feature>
<organism evidence="2 3">
    <name type="scientific">Verticillium dahliae (strain VdLs.17 / ATCC MYA-4575 / FGSC 10137)</name>
    <name type="common">Verticillium wilt</name>
    <dbReference type="NCBI Taxonomy" id="498257"/>
    <lineage>
        <taxon>Eukaryota</taxon>
        <taxon>Fungi</taxon>
        <taxon>Dikarya</taxon>
        <taxon>Ascomycota</taxon>
        <taxon>Pezizomycotina</taxon>
        <taxon>Sordariomycetes</taxon>
        <taxon>Hypocreomycetidae</taxon>
        <taxon>Glomerellales</taxon>
        <taxon>Plectosphaerellaceae</taxon>
        <taxon>Verticillium</taxon>
    </lineage>
</organism>
<dbReference type="STRING" id="498257.G2WR76"/>
<feature type="region of interest" description="Disordered" evidence="1">
    <location>
        <begin position="375"/>
        <end position="396"/>
    </location>
</feature>
<dbReference type="HOGENOM" id="CLU_026598_0_0_1"/>
<proteinExistence type="predicted"/>
<dbReference type="OrthoDB" id="4841107at2759"/>
<dbReference type="Proteomes" id="UP000001611">
    <property type="component" value="Chromosome 2"/>
</dbReference>
<sequence>MSETSRSMPESSHFFESPSPSTRVMSVHDKRSDDSKLQKGVYFLKVGVGPGKYMCKILEERSTVEIADPTADRAVVFQNVTIGILSVTVNGQVHILKCATSSNRLVPGDDANEKNMLYKPIWVDRVKNMATVLDLNIGAPYDSHGQKNAGPECHGNWHASHVEKKLAVLAVHMAREFLGLKWKNQLDAGDLLELKEAVRANDGLSSYQIQLQRAACALCVQFVGRLSFASGIKMAIHARPGLKTEPDPTLRLLATWDPAEQAAAGNAASRIRDGPRSLEWRKVDQEFKKYLDSKQEPTQTITAEQPPTLMHVESDADIYDATPPPPSKKSVQSFLDTVQPFAKSPMDTMAMTEMEPLFKKNVSGPLGIGITKSKEQAKRRGQPLDPRHVVKPLPATPVLDPPSMFLPSHDRTPGFATEDCFGLHVYSQDIALIRRTVTPSQPLKVSRQFPLTRKDHLGGKACSFKGHSHWSKLGMSRQFDASWGMFEANQEQEYREADCYLYPCAHVNAKPSRPGFAPRSDAPDTLTEFRQLLVESLAKNVTGQLTHIATGQPSIRITNWAKRRATGAPRQDEQDDGRSTGTHDTPHLSESVPRRHLRIHLSVNLDRDTNRSLETISKSVSRQCAFLIDLGDGGLNGLGQPKTGCAVAMPTALPICRSQKPFDAGPGSRA</sequence>
<name>G2WR76_VERDV</name>